<feature type="compositionally biased region" description="Acidic residues" evidence="5">
    <location>
        <begin position="613"/>
        <end position="640"/>
    </location>
</feature>
<reference evidence="8 9" key="1">
    <citation type="journal article" date="2015" name="Genome Announc.">
        <title>Expanding the biotechnology potential of lactobacilli through comparative genomics of 213 strains and associated genera.</title>
        <authorList>
            <person name="Sun Z."/>
            <person name="Harris H.M."/>
            <person name="McCann A."/>
            <person name="Guo C."/>
            <person name="Argimon S."/>
            <person name="Zhang W."/>
            <person name="Yang X."/>
            <person name="Jeffery I.B."/>
            <person name="Cooney J.C."/>
            <person name="Kagawa T.F."/>
            <person name="Liu W."/>
            <person name="Song Y."/>
            <person name="Salvetti E."/>
            <person name="Wrobel A."/>
            <person name="Rasinkangas P."/>
            <person name="Parkhill J."/>
            <person name="Rea M.C."/>
            <person name="O'Sullivan O."/>
            <person name="Ritari J."/>
            <person name="Douillard F.P."/>
            <person name="Paul Ross R."/>
            <person name="Yang R."/>
            <person name="Briner A.E."/>
            <person name="Felis G.E."/>
            <person name="de Vos W.M."/>
            <person name="Barrangou R."/>
            <person name="Klaenhammer T.R."/>
            <person name="Caufield P.W."/>
            <person name="Cui Y."/>
            <person name="Zhang H."/>
            <person name="O'Toole P.W."/>
        </authorList>
    </citation>
    <scope>NUCLEOTIDE SEQUENCE [LARGE SCALE GENOMIC DNA]</scope>
    <source>
        <strain evidence="8 9">DSM 19117</strain>
    </source>
</reference>
<keyword evidence="2" id="KW-0964">Secreted</keyword>
<accession>A0A0R1K2Y4</accession>
<evidence type="ECO:0000313" key="9">
    <source>
        <dbReference type="Proteomes" id="UP000051162"/>
    </source>
</evidence>
<evidence type="ECO:0000256" key="1">
    <source>
        <dbReference type="ARBA" id="ARBA00022512"/>
    </source>
</evidence>
<dbReference type="Pfam" id="PF20597">
    <property type="entry name" value="pAdhesive_15"/>
    <property type="match status" value="1"/>
</dbReference>
<evidence type="ECO:0000256" key="3">
    <source>
        <dbReference type="ARBA" id="ARBA00022729"/>
    </source>
</evidence>
<dbReference type="STRING" id="1423773.FD30_GL002070"/>
<dbReference type="RefSeq" id="WP_056944383.1">
    <property type="nucleotide sequence ID" value="NZ_AZDT01000042.1"/>
</dbReference>
<keyword evidence="3 6" id="KW-0732">Signal</keyword>
<feature type="region of interest" description="Disordered" evidence="5">
    <location>
        <begin position="513"/>
        <end position="658"/>
    </location>
</feature>
<dbReference type="NCBIfam" id="TIGR03715">
    <property type="entry name" value="KxYKxGKxW"/>
    <property type="match status" value="1"/>
</dbReference>
<feature type="region of interest" description="Disordered" evidence="5">
    <location>
        <begin position="38"/>
        <end position="157"/>
    </location>
</feature>
<feature type="compositionally biased region" description="Polar residues" evidence="5">
    <location>
        <begin position="126"/>
        <end position="137"/>
    </location>
</feature>
<dbReference type="InterPro" id="IPR026588">
    <property type="entry name" value="Choice_anch_A"/>
</dbReference>
<organism evidence="8 9">
    <name type="scientific">Levilactobacillus namurensis DSM 19117</name>
    <dbReference type="NCBI Taxonomy" id="1423773"/>
    <lineage>
        <taxon>Bacteria</taxon>
        <taxon>Bacillati</taxon>
        <taxon>Bacillota</taxon>
        <taxon>Bacilli</taxon>
        <taxon>Lactobacillales</taxon>
        <taxon>Lactobacillaceae</taxon>
        <taxon>Levilactobacillus</taxon>
    </lineage>
</organism>
<gene>
    <name evidence="8" type="ORF">FD30_GL002070</name>
</gene>
<sequence length="744" mass="80578">METKQTHFKMYKSGRKWVFACALVLALGGTATVAHADTASSSETPESSQVTTKTSSADTLEKSATNDGATTNSDNKQSEETADDQNQPDLTTDNQDGSNQEEANEQNADSSQNKGSEVTNEDQNKNTDGSDQVTNNEDSAKGDKADAATDNETATSKIQAESLKLAADPATNSDNSNSADTLAANASVTTQTPVTTANDAVQDGGSVYDDFPNAEYNILGIPSYFHIFANEATLQTHTNGNIAVGLLHANVNFGTNIIEALLDKDISYIQDFDKLASSSFVTQDETRDNKIVFGDGVEIDISDPSHPKVNNVEVGHLTADEIFQDKNGNVYIDFAKEFAKLKQTNAEVADWPSVKDYTSADFPDENNRVIDVTGMTPDENGRIVLNLSSEVLNADRPLTIKGLDPDENGNTVIINVDTNGQDDYHMKSQIKIVYSDGSERAPHETEYFGDNHLLWNFIDRTASDKQYSGNLSFDNIFQGSVLAPSADITIHHNLDGNIIADKVTVASGETHRWDLQDRPYPGKPELPENPDIPVTLPGEAPEPAPEPEEPEPETPGTEEPGTEEPEPETPGTEEPGTEEPEPETPGTEEPEPEKPGTEEPEKPGTETPGTEEPNVEEPEAPEVEEPSIEETDEAESEEETYEHQYAPEAEEFEEELGEADTIAEEEALLDRIDTAIAQAKANHQTTLVAQLEAVRAQLLAKMGYGNGTGLPQTSEAHSSWAQLLGLALAGTTLGAWLLRKNREN</sequence>
<feature type="domain" description="Gram-positive cocci surface proteins LPxTG" evidence="7">
    <location>
        <begin position="710"/>
        <end position="744"/>
    </location>
</feature>
<evidence type="ECO:0000313" key="8">
    <source>
        <dbReference type="EMBL" id="KRK74897.1"/>
    </source>
</evidence>
<dbReference type="PROSITE" id="PS50847">
    <property type="entry name" value="GRAM_POS_ANCHORING"/>
    <property type="match status" value="1"/>
</dbReference>
<feature type="compositionally biased region" description="Acidic residues" evidence="5">
    <location>
        <begin position="575"/>
        <end position="591"/>
    </location>
</feature>
<dbReference type="InterPro" id="IPR019931">
    <property type="entry name" value="LPXTG_anchor"/>
</dbReference>
<dbReference type="InterPro" id="IPR022263">
    <property type="entry name" value="KxYKxGKxW"/>
</dbReference>
<dbReference type="PATRIC" id="fig|1423773.3.peg.2124"/>
<dbReference type="Proteomes" id="UP000051162">
    <property type="component" value="Unassembled WGS sequence"/>
</dbReference>
<feature type="signal peptide" evidence="6">
    <location>
        <begin position="1"/>
        <end position="36"/>
    </location>
</feature>
<dbReference type="GeneID" id="84782765"/>
<evidence type="ECO:0000256" key="5">
    <source>
        <dbReference type="SAM" id="MobiDB-lite"/>
    </source>
</evidence>
<comment type="caution">
    <text evidence="8">The sequence shown here is derived from an EMBL/GenBank/DDBJ whole genome shotgun (WGS) entry which is preliminary data.</text>
</comment>
<feature type="compositionally biased region" description="Polar residues" evidence="5">
    <location>
        <begin position="38"/>
        <end position="75"/>
    </location>
</feature>
<dbReference type="EMBL" id="AZDT01000042">
    <property type="protein sequence ID" value="KRK74897.1"/>
    <property type="molecule type" value="Genomic_DNA"/>
</dbReference>
<feature type="compositionally biased region" description="Basic and acidic residues" evidence="5">
    <location>
        <begin position="592"/>
        <end position="604"/>
    </location>
</feature>
<keyword evidence="1" id="KW-0134">Cell wall</keyword>
<evidence type="ECO:0000256" key="4">
    <source>
        <dbReference type="ARBA" id="ARBA00023088"/>
    </source>
</evidence>
<evidence type="ECO:0000256" key="6">
    <source>
        <dbReference type="SAM" id="SignalP"/>
    </source>
</evidence>
<feature type="compositionally biased region" description="Acidic residues" evidence="5">
    <location>
        <begin position="648"/>
        <end position="658"/>
    </location>
</feature>
<evidence type="ECO:0000256" key="2">
    <source>
        <dbReference type="ARBA" id="ARBA00022525"/>
    </source>
</evidence>
<feature type="chain" id="PRO_5006406411" description="Gram-positive cocci surface proteins LPxTG domain-containing protein" evidence="6">
    <location>
        <begin position="37"/>
        <end position="744"/>
    </location>
</feature>
<proteinExistence type="predicted"/>
<feature type="compositionally biased region" description="Polar residues" evidence="5">
    <location>
        <begin position="84"/>
        <end position="118"/>
    </location>
</feature>
<evidence type="ECO:0000259" key="7">
    <source>
        <dbReference type="PROSITE" id="PS50847"/>
    </source>
</evidence>
<name>A0A0R1K2Y4_9LACO</name>
<dbReference type="Pfam" id="PF19258">
    <property type="entry name" value="KxYKxGKxW_sig"/>
    <property type="match status" value="1"/>
</dbReference>
<dbReference type="AlphaFoldDB" id="A0A0R1K2Y4"/>
<protein>
    <recommendedName>
        <fullName evidence="7">Gram-positive cocci surface proteins LPxTG domain-containing protein</fullName>
    </recommendedName>
</protein>
<feature type="compositionally biased region" description="Basic and acidic residues" evidence="5">
    <location>
        <begin position="138"/>
        <end position="147"/>
    </location>
</feature>
<dbReference type="NCBIfam" id="TIGR01167">
    <property type="entry name" value="LPXTG_anchor"/>
    <property type="match status" value="1"/>
</dbReference>
<keyword evidence="9" id="KW-1185">Reference proteome</keyword>
<keyword evidence="4" id="KW-0572">Peptidoglycan-anchor</keyword>